<keyword evidence="4" id="KW-1185">Reference proteome</keyword>
<evidence type="ECO:0000256" key="1">
    <source>
        <dbReference type="SAM" id="Coils"/>
    </source>
</evidence>
<dbReference type="InterPro" id="IPR027417">
    <property type="entry name" value="P-loop_NTPase"/>
</dbReference>
<name>A0ABY8J3A8_9BACI</name>
<feature type="coiled-coil region" evidence="1">
    <location>
        <begin position="189"/>
        <end position="240"/>
    </location>
</feature>
<protein>
    <submittedName>
        <fullName evidence="3">AAA family ATPase</fullName>
    </submittedName>
</protein>
<feature type="coiled-coil region" evidence="1">
    <location>
        <begin position="657"/>
        <end position="786"/>
    </location>
</feature>
<sequence>MRIQDLHIYGFGKWRDYSMTLPAGDLVVIAGDNEAGKSTIRTFILFVLFGLPPKKRANYQPKRGGLVGGKLTLQSEEFGEVTVERVHDRNQGAAVCRLANGEERDERFLRKITAHMSQAAYQSIYSFDAEDLTELHGLNGEELGEVLISVGLTGSDLIYQTDKRLEKELDSRFKPKGKKPNLNQQLDSLNEADKQRLASEREVGQYEQLLEEQRELTIGRKEIEAQLHQLRLKRSSLQQLKKVLPVVQEYHQLARKLKQDPHSYFPENGTERMHQLQEKLLPLESEQQFIKAKHLEAKQSQADFQTIPSTTLNEAIAVAETKSLFYQTEQDIVRLQSSIETWEQRIQLELNELNLGMEEPDFREFDFPFYIEETWRSIKHEADRINEEAAAIDKELGSLAAQKQRLENQMESLEREQPDDEQVAACQQIVHSYVPSTSEERGDWASSLQQKQAASRRSFIASIAALAVGTAAAWATSSFPLLLGGLIMSGICATAGLYFRQTARNFEQMLATIGQHHTPRISESDYLHAKEVMERYERTRGEYAHIKERWKQLNHESLLIHEKQHHVSERKKRLSTQMTEQTTMYPFLSSLKPTHWEQLFQLLKQTKEKQKDVKELKEELRAVQQKKQGLEQDIKAFFTAMNCDGVNPNMAENYRQLEEWIQRQQASMSENKRLQEEIEGLEKDLEDLDHQIAPFTTEKTGLLEKASAQDLDAFYEKAHAAARKREQLQRKEQLIVQIEGVLNKHDQEQFKIWEEAKDPSELEVELEETDRELQTAAEEQNTLIQDIAARKNRLELLESSEEHSKYMHQLANQREVFQEQAKEWAVYQMASQILKATKTRYQENHLPAVIKRAEEFFRRLTFEKYGRLFIDPEAGGLTVEDQWGHVYKTGELSRGTADQLYVALRLALGDSMSETIQAPFIVDDAFVHFDEERREVMMDLLASLAHGNQIILFTYQKQLAEKWHGSFLPSKRYI</sequence>
<dbReference type="SUPFAM" id="SSF52540">
    <property type="entry name" value="P-loop containing nucleoside triphosphate hydrolases"/>
    <property type="match status" value="2"/>
</dbReference>
<dbReference type="RefSeq" id="WP_283078027.1">
    <property type="nucleotide sequence ID" value="NZ_CP121671.1"/>
</dbReference>
<proteinExistence type="predicted"/>
<gene>
    <name evidence="3" type="ORF">P9989_06820</name>
</gene>
<dbReference type="PANTHER" id="PTHR41259">
    <property type="entry name" value="DOUBLE-STRAND BREAK REPAIR RAD50 ATPASE, PUTATIVE-RELATED"/>
    <property type="match status" value="1"/>
</dbReference>
<dbReference type="Gene3D" id="3.40.50.300">
    <property type="entry name" value="P-loop containing nucleotide triphosphate hydrolases"/>
    <property type="match status" value="2"/>
</dbReference>
<feature type="coiled-coil region" evidence="1">
    <location>
        <begin position="389"/>
        <end position="423"/>
    </location>
</feature>
<dbReference type="EMBL" id="CP121671">
    <property type="protein sequence ID" value="WFT76069.1"/>
    <property type="molecule type" value="Genomic_DNA"/>
</dbReference>
<evidence type="ECO:0000313" key="3">
    <source>
        <dbReference type="EMBL" id="WFT76069.1"/>
    </source>
</evidence>
<organism evidence="3 4">
    <name type="scientific">Halobacillus naozhouensis</name>
    <dbReference type="NCBI Taxonomy" id="554880"/>
    <lineage>
        <taxon>Bacteria</taxon>
        <taxon>Bacillati</taxon>
        <taxon>Bacillota</taxon>
        <taxon>Bacilli</taxon>
        <taxon>Bacillales</taxon>
        <taxon>Bacillaceae</taxon>
        <taxon>Halobacillus</taxon>
    </lineage>
</organism>
<reference evidence="3 4" key="1">
    <citation type="submission" date="2023-04" db="EMBL/GenBank/DDBJ databases">
        <title>Genome sequence of Halobacillus naozhouensis KACC 21980.</title>
        <authorList>
            <person name="Kim S."/>
            <person name="Heo J."/>
            <person name="Kwon S.-W."/>
        </authorList>
    </citation>
    <scope>NUCLEOTIDE SEQUENCE [LARGE SCALE GENOMIC DNA]</scope>
    <source>
        <strain evidence="3 4">KCTC 13234</strain>
    </source>
</reference>
<keyword evidence="1" id="KW-0175">Coiled coil</keyword>
<feature type="domain" description="YhaN AAA" evidence="2">
    <location>
        <begin position="1"/>
        <end position="196"/>
    </location>
</feature>
<dbReference type="PANTHER" id="PTHR41259:SF1">
    <property type="entry name" value="DOUBLE-STRAND BREAK REPAIR RAD50 ATPASE, PUTATIVE-RELATED"/>
    <property type="match status" value="1"/>
</dbReference>
<dbReference type="Proteomes" id="UP001221597">
    <property type="component" value="Chromosome"/>
</dbReference>
<dbReference type="InterPro" id="IPR038734">
    <property type="entry name" value="YhaN_AAA"/>
</dbReference>
<dbReference type="Pfam" id="PF13514">
    <property type="entry name" value="AAA_27"/>
    <property type="match status" value="1"/>
</dbReference>
<evidence type="ECO:0000259" key="2">
    <source>
        <dbReference type="Pfam" id="PF13514"/>
    </source>
</evidence>
<evidence type="ECO:0000313" key="4">
    <source>
        <dbReference type="Proteomes" id="UP001221597"/>
    </source>
</evidence>
<feature type="coiled-coil region" evidence="1">
    <location>
        <begin position="599"/>
        <end position="633"/>
    </location>
</feature>
<accession>A0ABY8J3A8</accession>